<feature type="region of interest" description="Disordered" evidence="7">
    <location>
        <begin position="39"/>
        <end position="114"/>
    </location>
</feature>
<dbReference type="AlphaFoldDB" id="A0AAT9PFD2"/>
<keyword evidence="2 6" id="KW-0349">Heme</keyword>
<dbReference type="KEGG" id="prae:MN210_02390"/>
<reference evidence="9" key="1">
    <citation type="submission" date="2024-03" db="EMBL/GenBank/DDBJ databases">
        <title>Psychrobacter raelis sp. nov. isolated from a dog with peritonitis.</title>
        <authorList>
            <person name="Schiavone A."/>
            <person name="Manzulli V."/>
            <person name="Camarda A."/>
            <person name="Cafiero M.A."/>
            <person name="Vasco I."/>
            <person name="Marino L."/>
            <person name="Pennuzzi G."/>
            <person name="Serrecchia L."/>
            <person name="Galante D."/>
            <person name="Pugliese N."/>
        </authorList>
    </citation>
    <scope>NUCLEOTIDE SEQUENCE</scope>
    <source>
        <strain evidence="9">PraFG1</strain>
    </source>
</reference>
<feature type="domain" description="Cytochrome c" evidence="8">
    <location>
        <begin position="115"/>
        <end position="194"/>
    </location>
</feature>
<dbReference type="Proteomes" id="UP000829560">
    <property type="component" value="Chromosome"/>
</dbReference>
<organism evidence="9 10">
    <name type="scientific">Psychrobacter raelei</name>
    <dbReference type="NCBI Taxonomy" id="2565531"/>
    <lineage>
        <taxon>Bacteria</taxon>
        <taxon>Pseudomonadati</taxon>
        <taxon>Pseudomonadota</taxon>
        <taxon>Gammaproteobacteria</taxon>
        <taxon>Moraxellales</taxon>
        <taxon>Moraxellaceae</taxon>
        <taxon>Psychrobacter</taxon>
    </lineage>
</organism>
<evidence type="ECO:0000256" key="6">
    <source>
        <dbReference type="PROSITE-ProRule" id="PRU00433"/>
    </source>
</evidence>
<gene>
    <name evidence="9" type="ORF">MN210_02390</name>
</gene>
<sequence>MLTINNQNNAQSKVAPKLYSAKSGWLLISALTLGLAVGCSGGNDTEAQNQAEPSASESIPADPAATQSEAPEAEASETIESSESTEQAPTADSEGSEAKPAEETTAAAPAQSAPLAADAGQKLYEVKCKQCHEPGLLNAPKFGNNADWAPRIAQGKEVLYKHSAEGFKAMPAQADGTASVEEVHAAVDYMVEHAS</sequence>
<evidence type="ECO:0000256" key="3">
    <source>
        <dbReference type="ARBA" id="ARBA00022723"/>
    </source>
</evidence>
<dbReference type="PANTHER" id="PTHR40942:SF4">
    <property type="entry name" value="CYTOCHROME C5"/>
    <property type="match status" value="1"/>
</dbReference>
<dbReference type="Pfam" id="PF13442">
    <property type="entry name" value="Cytochrome_CBB3"/>
    <property type="match status" value="1"/>
</dbReference>
<dbReference type="InterPro" id="IPR009056">
    <property type="entry name" value="Cyt_c-like_dom"/>
</dbReference>
<evidence type="ECO:0000256" key="2">
    <source>
        <dbReference type="ARBA" id="ARBA00022617"/>
    </source>
</evidence>
<keyword evidence="5 6" id="KW-0408">Iron</keyword>
<dbReference type="InterPro" id="IPR036909">
    <property type="entry name" value="Cyt_c-like_dom_sf"/>
</dbReference>
<keyword evidence="3 6" id="KW-0479">Metal-binding</keyword>
<feature type="compositionally biased region" description="Low complexity" evidence="7">
    <location>
        <begin position="78"/>
        <end position="88"/>
    </location>
</feature>
<evidence type="ECO:0000259" key="8">
    <source>
        <dbReference type="PROSITE" id="PS51007"/>
    </source>
</evidence>
<dbReference type="PROSITE" id="PS51007">
    <property type="entry name" value="CYTC"/>
    <property type="match status" value="1"/>
</dbReference>
<keyword evidence="4" id="KW-0249">Electron transport</keyword>
<dbReference type="GO" id="GO:0005506">
    <property type="term" value="F:iron ion binding"/>
    <property type="evidence" value="ECO:0007669"/>
    <property type="project" value="InterPro"/>
</dbReference>
<evidence type="ECO:0000313" key="10">
    <source>
        <dbReference type="Proteomes" id="UP000829560"/>
    </source>
</evidence>
<evidence type="ECO:0000256" key="1">
    <source>
        <dbReference type="ARBA" id="ARBA00022448"/>
    </source>
</evidence>
<evidence type="ECO:0000256" key="4">
    <source>
        <dbReference type="ARBA" id="ARBA00022982"/>
    </source>
</evidence>
<keyword evidence="1" id="KW-0813">Transport</keyword>
<feature type="compositionally biased region" description="Low complexity" evidence="7">
    <location>
        <begin position="103"/>
        <end position="114"/>
    </location>
</feature>
<dbReference type="PRINTS" id="PR00607">
    <property type="entry name" value="CYTCHROMECIE"/>
</dbReference>
<dbReference type="PANTHER" id="PTHR40942">
    <property type="match status" value="1"/>
</dbReference>
<proteinExistence type="predicted"/>
<dbReference type="SUPFAM" id="SSF46626">
    <property type="entry name" value="Cytochrome c"/>
    <property type="match status" value="1"/>
</dbReference>
<dbReference type="GO" id="GO:0020037">
    <property type="term" value="F:heme binding"/>
    <property type="evidence" value="ECO:0007669"/>
    <property type="project" value="InterPro"/>
</dbReference>
<keyword evidence="10" id="KW-1185">Reference proteome</keyword>
<evidence type="ECO:0000313" key="9">
    <source>
        <dbReference type="EMBL" id="UNK05707.1"/>
    </source>
</evidence>
<evidence type="ECO:0000256" key="7">
    <source>
        <dbReference type="SAM" id="MobiDB-lite"/>
    </source>
</evidence>
<dbReference type="EMBL" id="CP093310">
    <property type="protein sequence ID" value="UNK05707.1"/>
    <property type="molecule type" value="Genomic_DNA"/>
</dbReference>
<dbReference type="Gene3D" id="1.10.760.10">
    <property type="entry name" value="Cytochrome c-like domain"/>
    <property type="match status" value="1"/>
</dbReference>
<dbReference type="GO" id="GO:0009055">
    <property type="term" value="F:electron transfer activity"/>
    <property type="evidence" value="ECO:0007669"/>
    <property type="project" value="InterPro"/>
</dbReference>
<dbReference type="RefSeq" id="WP_241879046.1">
    <property type="nucleotide sequence ID" value="NZ_CP093310.2"/>
</dbReference>
<protein>
    <submittedName>
        <fullName evidence="9">C-type cytochrome</fullName>
    </submittedName>
</protein>
<feature type="compositionally biased region" description="Polar residues" evidence="7">
    <location>
        <begin position="42"/>
        <end position="57"/>
    </location>
</feature>
<accession>A0AAT9PFD2</accession>
<name>A0AAT9PFD2_9GAMM</name>
<evidence type="ECO:0000256" key="5">
    <source>
        <dbReference type="ARBA" id="ARBA00023004"/>
    </source>
</evidence>
<dbReference type="InterPro" id="IPR002323">
    <property type="entry name" value="Cyt_CIE"/>
</dbReference>